<gene>
    <name evidence="1" type="ORF">B0T45_21540</name>
</gene>
<proteinExistence type="predicted"/>
<dbReference type="Pfam" id="PF09956">
    <property type="entry name" value="Phage_cement_2"/>
    <property type="match status" value="1"/>
</dbReference>
<sequence length="114" mass="11252">MRNFLQNGNALTIAAPYDVASGGAVLVGQYFAIAATAAKKGEPVATYPGGVYELPKTPDAAFAFGDAVYFDPASNLCGVKAKGLHLIGTAAGVSGNGAASCAVRLNGSATTVAA</sequence>
<dbReference type="AlphaFoldDB" id="A0A1W0CCY7"/>
<comment type="caution">
    <text evidence="1">The sequence shown here is derived from an EMBL/GenBank/DDBJ whole genome shotgun (WGS) entry which is preliminary data.</text>
</comment>
<dbReference type="Proteomes" id="UP000192721">
    <property type="component" value="Unassembled WGS sequence"/>
</dbReference>
<protein>
    <recommendedName>
        <fullName evidence="3">DUF2190 family protein</fullName>
    </recommendedName>
</protein>
<accession>A0A1W0CCY7</accession>
<evidence type="ECO:0000313" key="2">
    <source>
        <dbReference type="Proteomes" id="UP000192721"/>
    </source>
</evidence>
<dbReference type="EMBL" id="MUKV01000045">
    <property type="protein sequence ID" value="OQS32588.1"/>
    <property type="molecule type" value="Genomic_DNA"/>
</dbReference>
<dbReference type="RefSeq" id="WP_081556908.1">
    <property type="nucleotide sequence ID" value="NZ_MUKV01000045.1"/>
</dbReference>
<name>A0A1W0CCY7_9NEIS</name>
<evidence type="ECO:0008006" key="3">
    <source>
        <dbReference type="Google" id="ProtNLM"/>
    </source>
</evidence>
<organism evidence="1 2">
    <name type="scientific">Chromobacterium haemolyticum</name>
    <dbReference type="NCBI Taxonomy" id="394935"/>
    <lineage>
        <taxon>Bacteria</taxon>
        <taxon>Pseudomonadati</taxon>
        <taxon>Pseudomonadota</taxon>
        <taxon>Betaproteobacteria</taxon>
        <taxon>Neisseriales</taxon>
        <taxon>Chromobacteriaceae</taxon>
        <taxon>Chromobacterium</taxon>
    </lineage>
</organism>
<evidence type="ECO:0000313" key="1">
    <source>
        <dbReference type="EMBL" id="OQS32588.1"/>
    </source>
</evidence>
<dbReference type="PIRSF" id="PIRSF030771">
    <property type="entry name" value="UCP030771"/>
    <property type="match status" value="1"/>
</dbReference>
<reference evidence="1 2" key="1">
    <citation type="submission" date="2017-02" db="EMBL/GenBank/DDBJ databases">
        <title>Chromobacterium haemolyticum H5244.</title>
        <authorList>
            <person name="Gulvik C.A."/>
        </authorList>
    </citation>
    <scope>NUCLEOTIDE SEQUENCE [LARGE SCALE GENOMIC DNA]</scope>
    <source>
        <strain evidence="1 2">H5244</strain>
    </source>
</reference>
<dbReference type="InterPro" id="IPR011231">
    <property type="entry name" value="Phage_VT1-Sakai_H0018"/>
</dbReference>